<dbReference type="PANTHER" id="PTHR43248">
    <property type="entry name" value="2-SUCCINYL-6-HYDROXY-2,4-CYCLOHEXADIENE-1-CARBOXYLATE SYNTHASE"/>
    <property type="match status" value="1"/>
</dbReference>
<accession>A0ABW7Z0T1</accession>
<dbReference type="InterPro" id="IPR000073">
    <property type="entry name" value="AB_hydrolase_1"/>
</dbReference>
<proteinExistence type="inferred from homology"/>
<dbReference type="EMBL" id="JBITGY010000008">
    <property type="protein sequence ID" value="MFI6501566.1"/>
    <property type="molecule type" value="Genomic_DNA"/>
</dbReference>
<dbReference type="InterPro" id="IPR051601">
    <property type="entry name" value="Serine_prot/Carboxylest_S33"/>
</dbReference>
<name>A0ABW7Z0T1_9ACTN</name>
<dbReference type="PANTHER" id="PTHR43248:SF25">
    <property type="entry name" value="AB HYDROLASE-1 DOMAIN-CONTAINING PROTEIN-RELATED"/>
    <property type="match status" value="1"/>
</dbReference>
<evidence type="ECO:0000259" key="4">
    <source>
        <dbReference type="Pfam" id="PF00561"/>
    </source>
</evidence>
<dbReference type="SUPFAM" id="SSF53474">
    <property type="entry name" value="alpha/beta-Hydrolases"/>
    <property type="match status" value="1"/>
</dbReference>
<keyword evidence="3" id="KW-0732">Signal</keyword>
<evidence type="ECO:0000256" key="1">
    <source>
        <dbReference type="ARBA" id="ARBA00010088"/>
    </source>
</evidence>
<dbReference type="Pfam" id="PF00561">
    <property type="entry name" value="Abhydrolase_1"/>
    <property type="match status" value="1"/>
</dbReference>
<comment type="caution">
    <text evidence="6">The sequence shown here is derived from an EMBL/GenBank/DDBJ whole genome shotgun (WGS) entry which is preliminary data.</text>
</comment>
<gene>
    <name evidence="6" type="ORF">ACIBG2_29585</name>
</gene>
<dbReference type="Gene3D" id="3.40.50.1820">
    <property type="entry name" value="alpha/beta hydrolase"/>
    <property type="match status" value="1"/>
</dbReference>
<evidence type="ECO:0000256" key="2">
    <source>
        <dbReference type="ARBA" id="ARBA00022801"/>
    </source>
</evidence>
<dbReference type="GO" id="GO:0016787">
    <property type="term" value="F:hydrolase activity"/>
    <property type="evidence" value="ECO:0007669"/>
    <property type="project" value="UniProtKB-KW"/>
</dbReference>
<feature type="signal peptide" evidence="3">
    <location>
        <begin position="1"/>
        <end position="20"/>
    </location>
</feature>
<feature type="domain" description="AB hydrolase-1" evidence="4">
    <location>
        <begin position="72"/>
        <end position="258"/>
    </location>
</feature>
<dbReference type="Proteomes" id="UP001612741">
    <property type="component" value="Unassembled WGS sequence"/>
</dbReference>
<dbReference type="InterPro" id="IPR029058">
    <property type="entry name" value="AB_hydrolase_fold"/>
</dbReference>
<feature type="chain" id="PRO_5047542958" evidence="3">
    <location>
        <begin position="21"/>
        <end position="461"/>
    </location>
</feature>
<evidence type="ECO:0000313" key="6">
    <source>
        <dbReference type="EMBL" id="MFI6501566.1"/>
    </source>
</evidence>
<evidence type="ECO:0000313" key="7">
    <source>
        <dbReference type="Proteomes" id="UP001612741"/>
    </source>
</evidence>
<dbReference type="RefSeq" id="WP_397086230.1">
    <property type="nucleotide sequence ID" value="NZ_JBITGY010000008.1"/>
</dbReference>
<reference evidence="6 7" key="1">
    <citation type="submission" date="2024-10" db="EMBL/GenBank/DDBJ databases">
        <title>The Natural Products Discovery Center: Release of the First 8490 Sequenced Strains for Exploring Actinobacteria Biosynthetic Diversity.</title>
        <authorList>
            <person name="Kalkreuter E."/>
            <person name="Kautsar S.A."/>
            <person name="Yang D."/>
            <person name="Bader C.D."/>
            <person name="Teijaro C.N."/>
            <person name="Fluegel L."/>
            <person name="Davis C.M."/>
            <person name="Simpson J.R."/>
            <person name="Lauterbach L."/>
            <person name="Steele A.D."/>
            <person name="Gui C."/>
            <person name="Meng S."/>
            <person name="Li G."/>
            <person name="Viehrig K."/>
            <person name="Ye F."/>
            <person name="Su P."/>
            <person name="Kiefer A.F."/>
            <person name="Nichols A."/>
            <person name="Cepeda A.J."/>
            <person name="Yan W."/>
            <person name="Fan B."/>
            <person name="Jiang Y."/>
            <person name="Adhikari A."/>
            <person name="Zheng C.-J."/>
            <person name="Schuster L."/>
            <person name="Cowan T.M."/>
            <person name="Smanski M.J."/>
            <person name="Chevrette M.G."/>
            <person name="De Carvalho L.P.S."/>
            <person name="Shen B."/>
        </authorList>
    </citation>
    <scope>NUCLEOTIDE SEQUENCE [LARGE SCALE GENOMIC DNA]</scope>
    <source>
        <strain evidence="6 7">NPDC050545</strain>
    </source>
</reference>
<organism evidence="6 7">
    <name type="scientific">Nonomuraea typhae</name>
    <dbReference type="NCBI Taxonomy" id="2603600"/>
    <lineage>
        <taxon>Bacteria</taxon>
        <taxon>Bacillati</taxon>
        <taxon>Actinomycetota</taxon>
        <taxon>Actinomycetes</taxon>
        <taxon>Streptosporangiales</taxon>
        <taxon>Streptosporangiaceae</taxon>
        <taxon>Nonomuraea</taxon>
    </lineage>
</organism>
<feature type="domain" description="Peptidase S33 tripeptidyl aminopeptidase-like C-terminal" evidence="5">
    <location>
        <begin position="375"/>
        <end position="461"/>
    </location>
</feature>
<evidence type="ECO:0000256" key="3">
    <source>
        <dbReference type="SAM" id="SignalP"/>
    </source>
</evidence>
<comment type="similarity">
    <text evidence="1">Belongs to the peptidase S33 family.</text>
</comment>
<dbReference type="InterPro" id="IPR013595">
    <property type="entry name" value="Pept_S33_TAP-like_C"/>
</dbReference>
<keyword evidence="2 6" id="KW-0378">Hydrolase</keyword>
<evidence type="ECO:0000259" key="5">
    <source>
        <dbReference type="Pfam" id="PF08386"/>
    </source>
</evidence>
<sequence>MVREVMAAALLVASSFSAQAPLRWGPCAADTAGMECTDLQVPVDWSKPDGRTITLKLGRLPATGRSEGSLLVAYGGPGGPGVAMTQHSAASWAELRKRMDIVTWDTRGYGKQWGGLSTELPCVWMKPPTPGFPGDDAEFGRLSHTNREVGRACQYRDPVFFGSMSSADMAHDMEAIRKTLGEPALNYYGASYAGLYGQTYARLYPDRVRTMVLDGTWSHATTGAAWERYLLADAAINESFLGRFFAWCKKDASCAQVGPDLPRAWSNLMERADRTPIPARSAGVHYDARELRAGGLWLVYQGRSAWPKLGEAIRNAQAGDASGFVVSERHPYLGMPTGVTDCLDHPRAGSRAEIDTMIAKFRRVAPHTREPSLFRNLLGCVGWPVPVTNPPKPLPGGLPPFLGAGAWRESELVKPVLDQVPGSGLITHDGPGHTLYLSNECARIHINRYVTDRVVPENATC</sequence>
<dbReference type="Pfam" id="PF08386">
    <property type="entry name" value="Abhydrolase_4"/>
    <property type="match status" value="1"/>
</dbReference>
<keyword evidence="7" id="KW-1185">Reference proteome</keyword>
<protein>
    <submittedName>
        <fullName evidence="6">Alpha/beta fold hydrolase</fullName>
    </submittedName>
</protein>